<comment type="caution">
    <text evidence="2">The sequence shown here is derived from an EMBL/GenBank/DDBJ whole genome shotgun (WGS) entry which is preliminary data.</text>
</comment>
<dbReference type="AlphaFoldDB" id="A0A218W012"/>
<feature type="region of interest" description="Disordered" evidence="1">
    <location>
        <begin position="119"/>
        <end position="154"/>
    </location>
</feature>
<feature type="region of interest" description="Disordered" evidence="1">
    <location>
        <begin position="62"/>
        <end position="97"/>
    </location>
</feature>
<sequence>MDPSKLGKGPQAIYPYRTQSYDNEIPRRPRYQSKAEGLEVYSCPRNLSWTEDSFGINVLLEPTNHGVGPPNQTNNPVRGRQTALTNPANQGKAPGRLPIQPIAYEELTNLACQVRYLQQENKRGRGRDVSSTTPVSSTISLDPTKLNRDESNPT</sequence>
<feature type="compositionally biased region" description="Polar residues" evidence="1">
    <location>
        <begin position="70"/>
        <end position="89"/>
    </location>
</feature>
<dbReference type="EMBL" id="MTKT01005554">
    <property type="protein sequence ID" value="OWM66177.1"/>
    <property type="molecule type" value="Genomic_DNA"/>
</dbReference>
<proteinExistence type="predicted"/>
<organism evidence="2 3">
    <name type="scientific">Punica granatum</name>
    <name type="common">Pomegranate</name>
    <dbReference type="NCBI Taxonomy" id="22663"/>
    <lineage>
        <taxon>Eukaryota</taxon>
        <taxon>Viridiplantae</taxon>
        <taxon>Streptophyta</taxon>
        <taxon>Embryophyta</taxon>
        <taxon>Tracheophyta</taxon>
        <taxon>Spermatophyta</taxon>
        <taxon>Magnoliopsida</taxon>
        <taxon>eudicotyledons</taxon>
        <taxon>Gunneridae</taxon>
        <taxon>Pentapetalae</taxon>
        <taxon>rosids</taxon>
        <taxon>malvids</taxon>
        <taxon>Myrtales</taxon>
        <taxon>Lythraceae</taxon>
        <taxon>Punica</taxon>
    </lineage>
</organism>
<reference evidence="3" key="1">
    <citation type="journal article" date="2017" name="Plant J.">
        <title>The pomegranate (Punica granatum L.) genome and the genomics of punicalagin biosynthesis.</title>
        <authorList>
            <person name="Qin G."/>
            <person name="Xu C."/>
            <person name="Ming R."/>
            <person name="Tang H."/>
            <person name="Guyot R."/>
            <person name="Kramer E.M."/>
            <person name="Hu Y."/>
            <person name="Yi X."/>
            <person name="Qi Y."/>
            <person name="Xu X."/>
            <person name="Gao Z."/>
            <person name="Pan H."/>
            <person name="Jian J."/>
            <person name="Tian Y."/>
            <person name="Yue Z."/>
            <person name="Xu Y."/>
        </authorList>
    </citation>
    <scope>NUCLEOTIDE SEQUENCE [LARGE SCALE GENOMIC DNA]</scope>
    <source>
        <strain evidence="3">cv. Dabenzi</strain>
    </source>
</reference>
<protein>
    <submittedName>
        <fullName evidence="2">Uncharacterized protein</fullName>
    </submittedName>
</protein>
<evidence type="ECO:0000313" key="2">
    <source>
        <dbReference type="EMBL" id="OWM66177.1"/>
    </source>
</evidence>
<evidence type="ECO:0000256" key="1">
    <source>
        <dbReference type="SAM" id="MobiDB-lite"/>
    </source>
</evidence>
<dbReference type="Proteomes" id="UP000197138">
    <property type="component" value="Unassembled WGS sequence"/>
</dbReference>
<gene>
    <name evidence="2" type="ORF">CDL15_Pgr013394</name>
</gene>
<evidence type="ECO:0000313" key="3">
    <source>
        <dbReference type="Proteomes" id="UP000197138"/>
    </source>
</evidence>
<accession>A0A218W012</accession>
<feature type="compositionally biased region" description="Low complexity" evidence="1">
    <location>
        <begin position="129"/>
        <end position="140"/>
    </location>
</feature>
<feature type="compositionally biased region" description="Basic and acidic residues" evidence="1">
    <location>
        <begin position="145"/>
        <end position="154"/>
    </location>
</feature>
<name>A0A218W012_PUNGR</name>